<dbReference type="InterPro" id="IPR000531">
    <property type="entry name" value="Beta-barrel_TonB"/>
</dbReference>
<reference evidence="15" key="1">
    <citation type="submission" date="2021-01" db="EMBL/GenBank/DDBJ databases">
        <title>Fulvivirga kasyanovii gen. nov., sp nov., a novel member of the phylum Bacteroidetes isolated from seawater in a mussel farm.</title>
        <authorList>
            <person name="Zhao L.-H."/>
            <person name="Wang Z.-J."/>
        </authorList>
    </citation>
    <scope>NUCLEOTIDE SEQUENCE</scope>
    <source>
        <strain evidence="15">2943</strain>
    </source>
</reference>
<evidence type="ECO:0000313" key="15">
    <source>
        <dbReference type="EMBL" id="MBL3655980.1"/>
    </source>
</evidence>
<dbReference type="AlphaFoldDB" id="A0A937F7Z3"/>
<evidence type="ECO:0000256" key="2">
    <source>
        <dbReference type="ARBA" id="ARBA00022448"/>
    </source>
</evidence>
<keyword evidence="16" id="KW-1185">Reference proteome</keyword>
<proteinExistence type="inferred from homology"/>
<dbReference type="Proteomes" id="UP000659388">
    <property type="component" value="Unassembled WGS sequence"/>
</dbReference>
<evidence type="ECO:0000256" key="4">
    <source>
        <dbReference type="ARBA" id="ARBA00022496"/>
    </source>
</evidence>
<dbReference type="Pfam" id="PF07715">
    <property type="entry name" value="Plug"/>
    <property type="match status" value="1"/>
</dbReference>
<evidence type="ECO:0000256" key="10">
    <source>
        <dbReference type="ARBA" id="ARBA00023237"/>
    </source>
</evidence>
<dbReference type="Gene3D" id="2.40.170.20">
    <property type="entry name" value="TonB-dependent receptor, beta-barrel domain"/>
    <property type="match status" value="1"/>
</dbReference>
<evidence type="ECO:0000256" key="3">
    <source>
        <dbReference type="ARBA" id="ARBA00022452"/>
    </source>
</evidence>
<evidence type="ECO:0000259" key="13">
    <source>
        <dbReference type="Pfam" id="PF00593"/>
    </source>
</evidence>
<evidence type="ECO:0000256" key="12">
    <source>
        <dbReference type="RuleBase" id="RU003357"/>
    </source>
</evidence>
<protein>
    <submittedName>
        <fullName evidence="15">TonB-dependent receptor</fullName>
    </submittedName>
</protein>
<keyword evidence="8 12" id="KW-0798">TonB box</keyword>
<feature type="domain" description="TonB-dependent receptor plug" evidence="14">
    <location>
        <begin position="109"/>
        <end position="215"/>
    </location>
</feature>
<comment type="subcellular location">
    <subcellularLocation>
        <location evidence="1 11">Cell outer membrane</location>
        <topology evidence="1 11">Multi-pass membrane protein</topology>
    </subcellularLocation>
</comment>
<comment type="similarity">
    <text evidence="11 12">Belongs to the TonB-dependent receptor family.</text>
</comment>
<evidence type="ECO:0000256" key="6">
    <source>
        <dbReference type="ARBA" id="ARBA00023004"/>
    </source>
</evidence>
<feature type="domain" description="TonB-dependent receptor-like beta-barrel" evidence="13">
    <location>
        <begin position="289"/>
        <end position="712"/>
    </location>
</feature>
<dbReference type="Pfam" id="PF00593">
    <property type="entry name" value="TonB_dep_Rec_b-barrel"/>
    <property type="match status" value="1"/>
</dbReference>
<dbReference type="SUPFAM" id="SSF56935">
    <property type="entry name" value="Porins"/>
    <property type="match status" value="1"/>
</dbReference>
<dbReference type="GO" id="GO:0009279">
    <property type="term" value="C:cell outer membrane"/>
    <property type="evidence" value="ECO:0007669"/>
    <property type="project" value="UniProtKB-SubCell"/>
</dbReference>
<keyword evidence="10 11" id="KW-0998">Cell outer membrane</keyword>
<dbReference type="InterPro" id="IPR012910">
    <property type="entry name" value="Plug_dom"/>
</dbReference>
<dbReference type="Gene3D" id="2.170.130.10">
    <property type="entry name" value="TonB-dependent receptor, plug domain"/>
    <property type="match status" value="1"/>
</dbReference>
<keyword evidence="4" id="KW-0410">Iron transport</keyword>
<organism evidence="15 16">
    <name type="scientific">Fulvivirga sediminis</name>
    <dbReference type="NCBI Taxonomy" id="2803949"/>
    <lineage>
        <taxon>Bacteria</taxon>
        <taxon>Pseudomonadati</taxon>
        <taxon>Bacteroidota</taxon>
        <taxon>Cytophagia</taxon>
        <taxon>Cytophagales</taxon>
        <taxon>Fulvivirgaceae</taxon>
        <taxon>Fulvivirga</taxon>
    </lineage>
</organism>
<dbReference type="InterPro" id="IPR039426">
    <property type="entry name" value="TonB-dep_rcpt-like"/>
</dbReference>
<evidence type="ECO:0000256" key="5">
    <source>
        <dbReference type="ARBA" id="ARBA00022692"/>
    </source>
</evidence>
<dbReference type="EMBL" id="JAESIY010000003">
    <property type="protein sequence ID" value="MBL3655980.1"/>
    <property type="molecule type" value="Genomic_DNA"/>
</dbReference>
<evidence type="ECO:0000256" key="9">
    <source>
        <dbReference type="ARBA" id="ARBA00023136"/>
    </source>
</evidence>
<comment type="caution">
    <text evidence="15">The sequence shown here is derived from an EMBL/GenBank/DDBJ whole genome shotgun (WGS) entry which is preliminary data.</text>
</comment>
<accession>A0A937F7Z3</accession>
<evidence type="ECO:0000256" key="7">
    <source>
        <dbReference type="ARBA" id="ARBA00023065"/>
    </source>
</evidence>
<keyword evidence="2 11" id="KW-0813">Transport</keyword>
<evidence type="ECO:0000256" key="8">
    <source>
        <dbReference type="ARBA" id="ARBA00023077"/>
    </source>
</evidence>
<dbReference type="PANTHER" id="PTHR32552:SF81">
    <property type="entry name" value="TONB-DEPENDENT OUTER MEMBRANE RECEPTOR"/>
    <property type="match status" value="1"/>
</dbReference>
<name>A0A937F7Z3_9BACT</name>
<dbReference type="PROSITE" id="PS52016">
    <property type="entry name" value="TONB_DEPENDENT_REC_3"/>
    <property type="match status" value="1"/>
</dbReference>
<dbReference type="InterPro" id="IPR037066">
    <property type="entry name" value="Plug_dom_sf"/>
</dbReference>
<keyword evidence="9 11" id="KW-0472">Membrane</keyword>
<keyword evidence="6" id="KW-0408">Iron</keyword>
<keyword evidence="15" id="KW-0675">Receptor</keyword>
<dbReference type="GO" id="GO:0006826">
    <property type="term" value="P:iron ion transport"/>
    <property type="evidence" value="ECO:0007669"/>
    <property type="project" value="UniProtKB-KW"/>
</dbReference>
<keyword evidence="5 11" id="KW-0812">Transmembrane</keyword>
<keyword evidence="3 11" id="KW-1134">Transmembrane beta strand</keyword>
<sequence length="750" mass="84695">MRYLLVVILCFGVITVMAQAKIWVMDVSSGQPISDVLIKGNGFILTTDSNGMVLRDITTKVKVYLSHVSYYPQYYHMVPEMADTLYLTPNELALNEVVVHGFEMEKSLLEQPGAMAHLSGAQLMRFNENSMVDAFNTVAGVRMEERAPNSYRISIRGSSLRAPFGVRNVKVYWNDIPYTSPDGTTGLNLLDLSNISDVDIIKGPAGSIYGAGNGGVIRLNNDFSTFNKGMATAEYMIGAFGLYKYRLALQQPLKNGSLAAAYVKQKSDGFRNQSASEREVFQWSNRWDLDNDNSLTFNLLYTDLYYELPGALTAEQVEDDRTQARPGSEELNASIRQKALFSGMSYDYSLGKHWKTTTSGYITTSDFDDPFNTDYKKETQFGYGGRTSVSFEHTLGKHMNLNWVSGGEYQYSKTSADNFGNVGGRPDTLRFSDDLFVKQYFLFTQAEIQLPYDLSLTVGISQNYLNYDINRKADMATGKAYDRERNFEPVWVPRVALLKKIGINQALRATVSYGFSPPTIDEVRTNEGSINLNLNAEKGTNYEIGYRGTWWNSRLNTDLTLFYFELDETITTYTSPEGVTLFRNAGRTDQKGVEVSVGYDIIRKPEDIINLVHLEHSYTGHFFKFKDYLQKENDYSGNDLTGVAPNTCVNTLDVQTRMGVYLNVTHQFTDEIPLNDGNTVYQDSYHLLSGRLGWRKAFSNQWNFEIFTGIENGLDQKYSRGNDLNPYGQRYYQPALGINGYGGVKLVFTY</sequence>
<dbReference type="PANTHER" id="PTHR32552">
    <property type="entry name" value="FERRICHROME IRON RECEPTOR-RELATED"/>
    <property type="match status" value="1"/>
</dbReference>
<dbReference type="InterPro" id="IPR036942">
    <property type="entry name" value="Beta-barrel_TonB_sf"/>
</dbReference>
<keyword evidence="7" id="KW-0406">Ion transport</keyword>
<evidence type="ECO:0000256" key="11">
    <source>
        <dbReference type="PROSITE-ProRule" id="PRU01360"/>
    </source>
</evidence>
<evidence type="ECO:0000256" key="1">
    <source>
        <dbReference type="ARBA" id="ARBA00004571"/>
    </source>
</evidence>
<evidence type="ECO:0000259" key="14">
    <source>
        <dbReference type="Pfam" id="PF07715"/>
    </source>
</evidence>
<evidence type="ECO:0000313" key="16">
    <source>
        <dbReference type="Proteomes" id="UP000659388"/>
    </source>
</evidence>
<gene>
    <name evidence="15" type="ORF">JL102_07560</name>
</gene>